<evidence type="ECO:0000313" key="2">
    <source>
        <dbReference type="Proteomes" id="UP001500610"/>
    </source>
</evidence>
<protein>
    <submittedName>
        <fullName evidence="1">Uncharacterized protein</fullName>
    </submittedName>
</protein>
<name>A0ABP9HQG3_9ACTN</name>
<organism evidence="1 2">
    <name type="scientific">Streptomyces hyderabadensis</name>
    <dbReference type="NCBI Taxonomy" id="598549"/>
    <lineage>
        <taxon>Bacteria</taxon>
        <taxon>Bacillati</taxon>
        <taxon>Actinomycetota</taxon>
        <taxon>Actinomycetes</taxon>
        <taxon>Kitasatosporales</taxon>
        <taxon>Streptomycetaceae</taxon>
        <taxon>Streptomyces</taxon>
    </lineage>
</organism>
<proteinExistence type="predicted"/>
<reference evidence="2" key="1">
    <citation type="journal article" date="2019" name="Int. J. Syst. Evol. Microbiol.">
        <title>The Global Catalogue of Microorganisms (GCM) 10K type strain sequencing project: providing services to taxonomists for standard genome sequencing and annotation.</title>
        <authorList>
            <consortium name="The Broad Institute Genomics Platform"/>
            <consortium name="The Broad Institute Genome Sequencing Center for Infectious Disease"/>
            <person name="Wu L."/>
            <person name="Ma J."/>
        </authorList>
    </citation>
    <scope>NUCLEOTIDE SEQUENCE [LARGE SCALE GENOMIC DNA]</scope>
    <source>
        <strain evidence="2">JCM 17657</strain>
    </source>
</reference>
<keyword evidence="2" id="KW-1185">Reference proteome</keyword>
<comment type="caution">
    <text evidence="1">The sequence shown here is derived from an EMBL/GenBank/DDBJ whole genome shotgun (WGS) entry which is preliminary data.</text>
</comment>
<sequence>MLQGGLEDRVDVGHGCGGEPLFAAVADRAAAAGGIEALGAAPADAAEPVKVDPYVLGREPRELLLAEAWDEMEADAGRIACVGVLAELVDGDAVELVREVVADGAVGCRGGEAAVAVGDLLGELGQGFLAGVAGGRRTYPAASQRPSLRW</sequence>
<gene>
    <name evidence="1" type="ORF">GCM10023257_11600</name>
</gene>
<dbReference type="EMBL" id="BAABIV010000003">
    <property type="protein sequence ID" value="GAA4976281.1"/>
    <property type="molecule type" value="Genomic_DNA"/>
</dbReference>
<evidence type="ECO:0000313" key="1">
    <source>
        <dbReference type="EMBL" id="GAA4976281.1"/>
    </source>
</evidence>
<dbReference type="Proteomes" id="UP001500610">
    <property type="component" value="Unassembled WGS sequence"/>
</dbReference>
<accession>A0ABP9HQG3</accession>